<protein>
    <recommendedName>
        <fullName evidence="4">Casein kinase substrate phosphoprotein PP28 domain-containing protein</fullName>
    </recommendedName>
</protein>
<feature type="compositionally biased region" description="Low complexity" evidence="1">
    <location>
        <begin position="60"/>
        <end position="81"/>
    </location>
</feature>
<feature type="compositionally biased region" description="Low complexity" evidence="1">
    <location>
        <begin position="8"/>
        <end position="19"/>
    </location>
</feature>
<evidence type="ECO:0000313" key="3">
    <source>
        <dbReference type="Proteomes" id="UP000054350"/>
    </source>
</evidence>
<feature type="compositionally biased region" description="Basic residues" evidence="1">
    <location>
        <begin position="21"/>
        <end position="35"/>
    </location>
</feature>
<proteinExistence type="predicted"/>
<dbReference type="VEuPathDB" id="FungiDB:AMAG_13084"/>
<feature type="compositionally biased region" description="Low complexity" evidence="1">
    <location>
        <begin position="88"/>
        <end position="101"/>
    </location>
</feature>
<dbReference type="EMBL" id="GG745356">
    <property type="protein sequence ID" value="KNE68430.1"/>
    <property type="molecule type" value="Genomic_DNA"/>
</dbReference>
<evidence type="ECO:0000256" key="1">
    <source>
        <dbReference type="SAM" id="MobiDB-lite"/>
    </source>
</evidence>
<feature type="region of interest" description="Disordered" evidence="1">
    <location>
        <begin position="148"/>
        <end position="174"/>
    </location>
</feature>
<gene>
    <name evidence="2" type="ORF">AMAG_13084</name>
</gene>
<reference evidence="3" key="2">
    <citation type="submission" date="2009-11" db="EMBL/GenBank/DDBJ databases">
        <title>The Genome Sequence of Allomyces macrogynus strain ATCC 38327.</title>
        <authorList>
            <consortium name="The Broad Institute Genome Sequencing Platform"/>
            <person name="Russ C."/>
            <person name="Cuomo C."/>
            <person name="Shea T."/>
            <person name="Young S.K."/>
            <person name="Zeng Q."/>
            <person name="Koehrsen M."/>
            <person name="Haas B."/>
            <person name="Borodovsky M."/>
            <person name="Guigo R."/>
            <person name="Alvarado L."/>
            <person name="Berlin A."/>
            <person name="Borenstein D."/>
            <person name="Chen Z."/>
            <person name="Engels R."/>
            <person name="Freedman E."/>
            <person name="Gellesch M."/>
            <person name="Goldberg J."/>
            <person name="Griggs A."/>
            <person name="Gujja S."/>
            <person name="Heiman D."/>
            <person name="Hepburn T."/>
            <person name="Howarth C."/>
            <person name="Jen D."/>
            <person name="Larson L."/>
            <person name="Lewis B."/>
            <person name="Mehta T."/>
            <person name="Park D."/>
            <person name="Pearson M."/>
            <person name="Roberts A."/>
            <person name="Saif S."/>
            <person name="Shenoy N."/>
            <person name="Sisk P."/>
            <person name="Stolte C."/>
            <person name="Sykes S."/>
            <person name="Walk T."/>
            <person name="White J."/>
            <person name="Yandava C."/>
            <person name="Burger G."/>
            <person name="Gray M.W."/>
            <person name="Holland P.W.H."/>
            <person name="King N."/>
            <person name="Lang F.B.F."/>
            <person name="Roger A.J."/>
            <person name="Ruiz-Trillo I."/>
            <person name="Lander E."/>
            <person name="Nusbaum C."/>
        </authorList>
    </citation>
    <scope>NUCLEOTIDE SEQUENCE [LARGE SCALE GENOMIC DNA]</scope>
    <source>
        <strain evidence="3">ATCC 38327</strain>
    </source>
</reference>
<dbReference type="Proteomes" id="UP000054350">
    <property type="component" value="Unassembled WGS sequence"/>
</dbReference>
<name>A0A0L0T1A2_ALLM3</name>
<evidence type="ECO:0000313" key="2">
    <source>
        <dbReference type="EMBL" id="KNE68430.1"/>
    </source>
</evidence>
<reference evidence="2 3" key="1">
    <citation type="submission" date="2009-11" db="EMBL/GenBank/DDBJ databases">
        <title>Annotation of Allomyces macrogynus ATCC 38327.</title>
        <authorList>
            <consortium name="The Broad Institute Genome Sequencing Platform"/>
            <person name="Russ C."/>
            <person name="Cuomo C."/>
            <person name="Burger G."/>
            <person name="Gray M.W."/>
            <person name="Holland P.W.H."/>
            <person name="King N."/>
            <person name="Lang F.B.F."/>
            <person name="Roger A.J."/>
            <person name="Ruiz-Trillo I."/>
            <person name="Young S.K."/>
            <person name="Zeng Q."/>
            <person name="Gargeya S."/>
            <person name="Fitzgerald M."/>
            <person name="Haas B."/>
            <person name="Abouelleil A."/>
            <person name="Alvarado L."/>
            <person name="Arachchi H.M."/>
            <person name="Berlin A."/>
            <person name="Chapman S.B."/>
            <person name="Gearin G."/>
            <person name="Goldberg J."/>
            <person name="Griggs A."/>
            <person name="Gujja S."/>
            <person name="Hansen M."/>
            <person name="Heiman D."/>
            <person name="Howarth C."/>
            <person name="Larimer J."/>
            <person name="Lui A."/>
            <person name="MacDonald P.J.P."/>
            <person name="McCowen C."/>
            <person name="Montmayeur A."/>
            <person name="Murphy C."/>
            <person name="Neiman D."/>
            <person name="Pearson M."/>
            <person name="Priest M."/>
            <person name="Roberts A."/>
            <person name="Saif S."/>
            <person name="Shea T."/>
            <person name="Sisk P."/>
            <person name="Stolte C."/>
            <person name="Sykes S."/>
            <person name="Wortman J."/>
            <person name="Nusbaum C."/>
            <person name="Birren B."/>
        </authorList>
    </citation>
    <scope>NUCLEOTIDE SEQUENCE [LARGE SCALE GENOMIC DNA]</scope>
    <source>
        <strain evidence="2 3">ATCC 38327</strain>
    </source>
</reference>
<feature type="compositionally biased region" description="Basic and acidic residues" evidence="1">
    <location>
        <begin position="148"/>
        <end position="157"/>
    </location>
</feature>
<keyword evidence="3" id="KW-1185">Reference proteome</keyword>
<sequence>MASPAPPTSSAAGHGAPAGRKGAKLNKIKRDHGHRGMIPVDSSDGLVYDDWAPAVANPESASTSGSARTGKGRGAAAAPPAQNENNASSDSDVDSPLSPDDANPNRTGTPSSLTKRERAAQGKAALQVQADAARLAIIRKEREEAALKRQQEQEAKRANAAVPRVVAKPKGKRV</sequence>
<evidence type="ECO:0008006" key="4">
    <source>
        <dbReference type="Google" id="ProtNLM"/>
    </source>
</evidence>
<feature type="compositionally biased region" description="Polar residues" evidence="1">
    <location>
        <begin position="104"/>
        <end position="113"/>
    </location>
</feature>
<dbReference type="AlphaFoldDB" id="A0A0L0T1A2"/>
<dbReference type="OrthoDB" id="5584279at2759"/>
<organism evidence="2 3">
    <name type="scientific">Allomyces macrogynus (strain ATCC 38327)</name>
    <name type="common">Allomyces javanicus var. macrogynus</name>
    <dbReference type="NCBI Taxonomy" id="578462"/>
    <lineage>
        <taxon>Eukaryota</taxon>
        <taxon>Fungi</taxon>
        <taxon>Fungi incertae sedis</taxon>
        <taxon>Blastocladiomycota</taxon>
        <taxon>Blastocladiomycetes</taxon>
        <taxon>Blastocladiales</taxon>
        <taxon>Blastocladiaceae</taxon>
        <taxon>Allomyces</taxon>
    </lineage>
</organism>
<accession>A0A0L0T1A2</accession>
<feature type="region of interest" description="Disordered" evidence="1">
    <location>
        <begin position="1"/>
        <end position="128"/>
    </location>
</feature>